<protein>
    <submittedName>
        <fullName evidence="1">Uncharacterized protein</fullName>
    </submittedName>
</protein>
<dbReference type="AlphaFoldDB" id="A0A0C9YA19"/>
<reference evidence="2" key="2">
    <citation type="submission" date="2015-01" db="EMBL/GenBank/DDBJ databases">
        <title>Evolutionary Origins and Diversification of the Mycorrhizal Mutualists.</title>
        <authorList>
            <consortium name="DOE Joint Genome Institute"/>
            <consortium name="Mycorrhizal Genomics Consortium"/>
            <person name="Kohler A."/>
            <person name="Kuo A."/>
            <person name="Nagy L.G."/>
            <person name="Floudas D."/>
            <person name="Copeland A."/>
            <person name="Barry K.W."/>
            <person name="Cichocki N."/>
            <person name="Veneault-Fourrey C."/>
            <person name="LaButti K."/>
            <person name="Lindquist E.A."/>
            <person name="Lipzen A."/>
            <person name="Lundell T."/>
            <person name="Morin E."/>
            <person name="Murat C."/>
            <person name="Riley R."/>
            <person name="Ohm R."/>
            <person name="Sun H."/>
            <person name="Tunlid A."/>
            <person name="Henrissat B."/>
            <person name="Grigoriev I.V."/>
            <person name="Hibbett D.S."/>
            <person name="Martin F."/>
        </authorList>
    </citation>
    <scope>NUCLEOTIDE SEQUENCE [LARGE SCALE GENOMIC DNA]</scope>
    <source>
        <strain evidence="2">441</strain>
    </source>
</reference>
<evidence type="ECO:0000313" key="1">
    <source>
        <dbReference type="EMBL" id="KIK21515.1"/>
    </source>
</evidence>
<evidence type="ECO:0000313" key="2">
    <source>
        <dbReference type="Proteomes" id="UP000054018"/>
    </source>
</evidence>
<sequence length="52" mass="5685">MIHSVSVPRSQSDDPDDFLLSSETVVEKFEFGVPTLPMLTVRAYDACQPASA</sequence>
<proteinExistence type="predicted"/>
<dbReference type="EMBL" id="KN833751">
    <property type="protein sequence ID" value="KIK21515.1"/>
    <property type="molecule type" value="Genomic_DNA"/>
</dbReference>
<keyword evidence="2" id="KW-1185">Reference proteome</keyword>
<feature type="non-terminal residue" evidence="1">
    <location>
        <position position="1"/>
    </location>
</feature>
<accession>A0A0C9YA19</accession>
<dbReference type="HOGENOM" id="CLU_3093111_0_0_1"/>
<gene>
    <name evidence="1" type="ORF">PISMIDRAFT_681202</name>
</gene>
<dbReference type="Proteomes" id="UP000054018">
    <property type="component" value="Unassembled WGS sequence"/>
</dbReference>
<organism evidence="1 2">
    <name type="scientific">Pisolithus microcarpus 441</name>
    <dbReference type="NCBI Taxonomy" id="765257"/>
    <lineage>
        <taxon>Eukaryota</taxon>
        <taxon>Fungi</taxon>
        <taxon>Dikarya</taxon>
        <taxon>Basidiomycota</taxon>
        <taxon>Agaricomycotina</taxon>
        <taxon>Agaricomycetes</taxon>
        <taxon>Agaricomycetidae</taxon>
        <taxon>Boletales</taxon>
        <taxon>Sclerodermatineae</taxon>
        <taxon>Pisolithaceae</taxon>
        <taxon>Pisolithus</taxon>
    </lineage>
</organism>
<name>A0A0C9YA19_9AGAM</name>
<reference evidence="1 2" key="1">
    <citation type="submission" date="2014-04" db="EMBL/GenBank/DDBJ databases">
        <authorList>
            <consortium name="DOE Joint Genome Institute"/>
            <person name="Kuo A."/>
            <person name="Kohler A."/>
            <person name="Costa M.D."/>
            <person name="Nagy L.G."/>
            <person name="Floudas D."/>
            <person name="Copeland A."/>
            <person name="Barry K.W."/>
            <person name="Cichocki N."/>
            <person name="Veneault-Fourrey C."/>
            <person name="LaButti K."/>
            <person name="Lindquist E.A."/>
            <person name="Lipzen A."/>
            <person name="Lundell T."/>
            <person name="Morin E."/>
            <person name="Murat C."/>
            <person name="Sun H."/>
            <person name="Tunlid A."/>
            <person name="Henrissat B."/>
            <person name="Grigoriev I.V."/>
            <person name="Hibbett D.S."/>
            <person name="Martin F."/>
            <person name="Nordberg H.P."/>
            <person name="Cantor M.N."/>
            <person name="Hua S.X."/>
        </authorList>
    </citation>
    <scope>NUCLEOTIDE SEQUENCE [LARGE SCALE GENOMIC DNA]</scope>
    <source>
        <strain evidence="1 2">441</strain>
    </source>
</reference>